<proteinExistence type="predicted"/>
<feature type="domain" description="HTH gntR-type" evidence="4">
    <location>
        <begin position="18"/>
        <end position="53"/>
    </location>
</feature>
<evidence type="ECO:0000259" key="4">
    <source>
        <dbReference type="Pfam" id="PF00392"/>
    </source>
</evidence>
<dbReference type="Proteomes" id="UP000008332">
    <property type="component" value="Chromosome"/>
</dbReference>
<evidence type="ECO:0000256" key="2">
    <source>
        <dbReference type="ARBA" id="ARBA00023125"/>
    </source>
</evidence>
<keyword evidence="1" id="KW-0805">Transcription regulation</keyword>
<dbReference type="HOGENOM" id="CLU_2384211_0_0_4"/>
<dbReference type="AlphaFoldDB" id="Q21QS8"/>
<dbReference type="Pfam" id="PF00392">
    <property type="entry name" value="GntR"/>
    <property type="match status" value="1"/>
</dbReference>
<dbReference type="SUPFAM" id="SSF46785">
    <property type="entry name" value="Winged helix' DNA-binding domain"/>
    <property type="match status" value="1"/>
</dbReference>
<keyword evidence="2" id="KW-0238">DNA-binding</keyword>
<dbReference type="GO" id="GO:0003677">
    <property type="term" value="F:DNA binding"/>
    <property type="evidence" value="ECO:0007669"/>
    <property type="project" value="UniProtKB-KW"/>
</dbReference>
<keyword evidence="3" id="KW-0804">Transcription</keyword>
<dbReference type="Gene3D" id="1.10.10.10">
    <property type="entry name" value="Winged helix-like DNA-binding domain superfamily/Winged helix DNA-binding domain"/>
    <property type="match status" value="1"/>
</dbReference>
<evidence type="ECO:0000256" key="3">
    <source>
        <dbReference type="ARBA" id="ARBA00023163"/>
    </source>
</evidence>
<evidence type="ECO:0000313" key="6">
    <source>
        <dbReference type="Proteomes" id="UP000008332"/>
    </source>
</evidence>
<evidence type="ECO:0000313" key="5">
    <source>
        <dbReference type="EMBL" id="ABD71875.1"/>
    </source>
</evidence>
<dbReference type="GO" id="GO:0003700">
    <property type="term" value="F:DNA-binding transcription factor activity"/>
    <property type="evidence" value="ECO:0007669"/>
    <property type="project" value="InterPro"/>
</dbReference>
<sequence length="94" mass="10479">MVHLKWIPELSLTNLDAELCEQCGISRFAAREAVRNLESAELVARRQRVGTVVIATPDDSLYTHDATSLRDPLQYAQDTTLNFVYAGKIAMPMA</sequence>
<reference evidence="6" key="1">
    <citation type="submission" date="2006-02" db="EMBL/GenBank/DDBJ databases">
        <title>Complete sequence of chromosome of Rhodoferax ferrireducens DSM 15236.</title>
        <authorList>
            <person name="Copeland A."/>
            <person name="Lucas S."/>
            <person name="Lapidus A."/>
            <person name="Barry K."/>
            <person name="Detter J.C."/>
            <person name="Glavina del Rio T."/>
            <person name="Hammon N."/>
            <person name="Israni S."/>
            <person name="Pitluck S."/>
            <person name="Brettin T."/>
            <person name="Bruce D."/>
            <person name="Han C."/>
            <person name="Tapia R."/>
            <person name="Gilna P."/>
            <person name="Kiss H."/>
            <person name="Schmutz J."/>
            <person name="Larimer F."/>
            <person name="Land M."/>
            <person name="Kyrpides N."/>
            <person name="Ivanova N."/>
            <person name="Richardson P."/>
        </authorList>
    </citation>
    <scope>NUCLEOTIDE SEQUENCE [LARGE SCALE GENOMIC DNA]</scope>
    <source>
        <strain evidence="6">ATCC BAA-621 / DSM 15236 / T118</strain>
    </source>
</reference>
<evidence type="ECO:0000256" key="1">
    <source>
        <dbReference type="ARBA" id="ARBA00023015"/>
    </source>
</evidence>
<dbReference type="OrthoDB" id="8584262at2"/>
<dbReference type="STRING" id="338969.Rfer_4187"/>
<gene>
    <name evidence="5" type="ordered locus">Rfer_4187</name>
</gene>
<keyword evidence="6" id="KW-1185">Reference proteome</keyword>
<dbReference type="eggNOG" id="COG2186">
    <property type="taxonomic scope" value="Bacteria"/>
</dbReference>
<dbReference type="EMBL" id="CP000267">
    <property type="protein sequence ID" value="ABD71875.1"/>
    <property type="molecule type" value="Genomic_DNA"/>
</dbReference>
<protein>
    <submittedName>
        <fullName evidence="5">Transcriptional regulator, GntR family</fullName>
    </submittedName>
</protein>
<organism evidence="5 6">
    <name type="scientific">Albidiferax ferrireducens (strain ATCC BAA-621 / DSM 15236 / T118)</name>
    <name type="common">Rhodoferax ferrireducens</name>
    <dbReference type="NCBI Taxonomy" id="338969"/>
    <lineage>
        <taxon>Bacteria</taxon>
        <taxon>Pseudomonadati</taxon>
        <taxon>Pseudomonadota</taxon>
        <taxon>Betaproteobacteria</taxon>
        <taxon>Burkholderiales</taxon>
        <taxon>Comamonadaceae</taxon>
        <taxon>Rhodoferax</taxon>
    </lineage>
</organism>
<dbReference type="InterPro" id="IPR036390">
    <property type="entry name" value="WH_DNA-bd_sf"/>
</dbReference>
<dbReference type="KEGG" id="rfr:Rfer_4187"/>
<accession>Q21QS8</accession>
<dbReference type="InterPro" id="IPR000524">
    <property type="entry name" value="Tscrpt_reg_HTH_GntR"/>
</dbReference>
<name>Q21QS8_ALBFT</name>
<dbReference type="InterPro" id="IPR036388">
    <property type="entry name" value="WH-like_DNA-bd_sf"/>
</dbReference>